<dbReference type="PANTHER" id="PTHR32114">
    <property type="entry name" value="ABC TRANSPORTER ABCH.3"/>
    <property type="match status" value="1"/>
</dbReference>
<dbReference type="SUPFAM" id="SSF52540">
    <property type="entry name" value="P-loop containing nucleoside triphosphate hydrolases"/>
    <property type="match status" value="1"/>
</dbReference>
<accession>A0A6N7IQG0</accession>
<comment type="caution">
    <text evidence="6">The sequence shown here is derived from an EMBL/GenBank/DDBJ whole genome shotgun (WGS) entry which is preliminary data.</text>
</comment>
<proteinExistence type="inferred from homology"/>
<dbReference type="Pfam" id="PF02463">
    <property type="entry name" value="SMC_N"/>
    <property type="match status" value="1"/>
</dbReference>
<keyword evidence="7" id="KW-1185">Reference proteome</keyword>
<dbReference type="InterPro" id="IPR003395">
    <property type="entry name" value="RecF/RecN/SMC_N"/>
</dbReference>
<sequence>MMCGGLWRGVILMDHRHVFRVKSLKICRFRGFVNSDPVTLDTDADVVLLAGPNGFGKTSLIDALCLLLNGHYYEERRPLVSCTAAGGNGLNYAQIEAIVECNGSENDRRRLVTVRDNQKGPPDISPPDSFCPHHDMPKELAARCSFYYQDLLSKLFEEEGAQVRLLEFLRPLPKPVTVVLDAVKRARVQWKDMVLSVLGDLASEEGLPAESTINEERKRAAAAFRDAWNELVEIAGAEGDIKLPGRSGDWLFLINSDNLRSGWAGELRNLAADCLALLLPDRKQSAPDEKPPGSLRLIEESLFELRRKVIDRISGAEEKLRSLLEDLPDDTMLLPPHAWPAEEKDIAAALEKATELEAQVLLLENLERHFGNPGGPDLLAILVALRDRGGDWLKVPDAAPDFSPPPPVIAWLREAVSHDLAGLADQFEKWQAHVKERRIELLEQLLGMRKTVHNRKVFLEKCKQIYGLMQQVLRFNPHFKVLIDAGSPISLPELKKILGDTGAKDHLLTAVERVREAVSEWIRIEELDEKRKAALQQRAGYMRAQETINSVARALEEEAGKNSILNSAILPPDDVIKKLEQTVDEILNRFRLVDGICPVHFKIKKDRRVKTGSPLEVYTDDNRPLGALSTGQRAQLGLAMILGLNYSLNRYIGHSIIALDDVTTAFDMAQLPRTAALIRQIAYASGEEFGRQVFIVSHHEDLTNRLLDFLIPPEGKKMRILNFSDWTPNNGPVIEQREVIPGLEASESNRKKFVETLKSICLAGY</sequence>
<feature type="coiled-coil region" evidence="4">
    <location>
        <begin position="306"/>
        <end position="366"/>
    </location>
</feature>
<evidence type="ECO:0000256" key="2">
    <source>
        <dbReference type="ARBA" id="ARBA00011322"/>
    </source>
</evidence>
<dbReference type="Proteomes" id="UP000441717">
    <property type="component" value="Unassembled WGS sequence"/>
</dbReference>
<evidence type="ECO:0000256" key="4">
    <source>
        <dbReference type="SAM" id="Coils"/>
    </source>
</evidence>
<dbReference type="OrthoDB" id="9795626at2"/>
<dbReference type="PANTHER" id="PTHR32114:SF2">
    <property type="entry name" value="ABC TRANSPORTER ABCH.3"/>
    <property type="match status" value="1"/>
</dbReference>
<gene>
    <name evidence="6" type="ORF">GFC01_08195</name>
</gene>
<comment type="subunit">
    <text evidence="2">Heterodimer of SbcC and SbcD.</text>
</comment>
<comment type="similarity">
    <text evidence="1">Belongs to the SMC family. SbcC subfamily.</text>
</comment>
<feature type="domain" description="RecF/RecN/SMC N-terminal" evidence="5">
    <location>
        <begin position="21"/>
        <end position="704"/>
    </location>
</feature>
<protein>
    <recommendedName>
        <fullName evidence="3">Nuclease SbcCD subunit C</fullName>
    </recommendedName>
</protein>
<evidence type="ECO:0000313" key="7">
    <source>
        <dbReference type="Proteomes" id="UP000441717"/>
    </source>
</evidence>
<name>A0A6N7IQG0_9FIRM</name>
<dbReference type="EMBL" id="WHYR01000018">
    <property type="protein sequence ID" value="MQL52250.1"/>
    <property type="molecule type" value="Genomic_DNA"/>
</dbReference>
<dbReference type="InterPro" id="IPR027417">
    <property type="entry name" value="P-loop_NTPase"/>
</dbReference>
<evidence type="ECO:0000313" key="6">
    <source>
        <dbReference type="EMBL" id="MQL52250.1"/>
    </source>
</evidence>
<reference evidence="6 7" key="1">
    <citation type="submission" date="2019-10" db="EMBL/GenBank/DDBJ databases">
        <title>Comparative genomics of sulfur disproportionating microorganisms.</title>
        <authorList>
            <person name="Ward L.M."/>
            <person name="Bertran E."/>
            <person name="Johnston D."/>
        </authorList>
    </citation>
    <scope>NUCLEOTIDE SEQUENCE [LARGE SCALE GENOMIC DNA]</scope>
    <source>
        <strain evidence="6 7">DSM 14055</strain>
    </source>
</reference>
<evidence type="ECO:0000256" key="1">
    <source>
        <dbReference type="ARBA" id="ARBA00006930"/>
    </source>
</evidence>
<evidence type="ECO:0000256" key="3">
    <source>
        <dbReference type="ARBA" id="ARBA00013368"/>
    </source>
</evidence>
<evidence type="ECO:0000259" key="5">
    <source>
        <dbReference type="Pfam" id="PF02463"/>
    </source>
</evidence>
<dbReference type="Gene3D" id="3.40.50.300">
    <property type="entry name" value="P-loop containing nucleotide triphosphate hydrolases"/>
    <property type="match status" value="2"/>
</dbReference>
<keyword evidence="4" id="KW-0175">Coiled coil</keyword>
<organism evidence="6 7">
    <name type="scientific">Desulfofundulus thermobenzoicus</name>
    <dbReference type="NCBI Taxonomy" id="29376"/>
    <lineage>
        <taxon>Bacteria</taxon>
        <taxon>Bacillati</taxon>
        <taxon>Bacillota</taxon>
        <taxon>Clostridia</taxon>
        <taxon>Eubacteriales</taxon>
        <taxon>Peptococcaceae</taxon>
        <taxon>Desulfofundulus</taxon>
    </lineage>
</organism>
<dbReference type="AlphaFoldDB" id="A0A6N7IQG0"/>